<feature type="domain" description="DUF2281" evidence="1">
    <location>
        <begin position="6"/>
        <end position="34"/>
    </location>
</feature>
<dbReference type="InterPro" id="IPR018739">
    <property type="entry name" value="DUF2281"/>
</dbReference>
<proteinExistence type="predicted"/>
<sequence>MNLRDKIIAQIREIPDSLVQEVSDFIDFLLIKHSGNQWELWLEFKESLDIEEYDFADYLSDLEDDEIKQKKLIDEQAARDDFWAKRDAEIKQKNNT</sequence>
<keyword evidence="3" id="KW-1185">Reference proteome</keyword>
<gene>
    <name evidence="2" type="ORF">H6G06_12340</name>
</gene>
<evidence type="ECO:0000313" key="3">
    <source>
        <dbReference type="Proteomes" id="UP000662185"/>
    </source>
</evidence>
<dbReference type="Pfam" id="PF10047">
    <property type="entry name" value="DUF2281"/>
    <property type="match status" value="1"/>
</dbReference>
<comment type="caution">
    <text evidence="2">The sequence shown here is derived from an EMBL/GenBank/DDBJ whole genome shotgun (WGS) entry which is preliminary data.</text>
</comment>
<evidence type="ECO:0000259" key="1">
    <source>
        <dbReference type="Pfam" id="PF10047"/>
    </source>
</evidence>
<reference evidence="3" key="1">
    <citation type="journal article" date="2020" name="ISME J.">
        <title>Comparative genomics reveals insights into cyanobacterial evolution and habitat adaptation.</title>
        <authorList>
            <person name="Chen M.Y."/>
            <person name="Teng W.K."/>
            <person name="Zhao L."/>
            <person name="Hu C.X."/>
            <person name="Zhou Y.K."/>
            <person name="Han B.P."/>
            <person name="Song L.R."/>
            <person name="Shu W.S."/>
        </authorList>
    </citation>
    <scope>NUCLEOTIDE SEQUENCE [LARGE SCALE GENOMIC DNA]</scope>
    <source>
        <strain evidence="3">FACHB-251</strain>
    </source>
</reference>
<dbReference type="AlphaFoldDB" id="A0A926WGW6"/>
<protein>
    <submittedName>
        <fullName evidence="2">DUF2281 domain-containing protein</fullName>
    </submittedName>
</protein>
<organism evidence="2 3">
    <name type="scientific">Anabaena sphaerica FACHB-251</name>
    <dbReference type="NCBI Taxonomy" id="2692883"/>
    <lineage>
        <taxon>Bacteria</taxon>
        <taxon>Bacillati</taxon>
        <taxon>Cyanobacteriota</taxon>
        <taxon>Cyanophyceae</taxon>
        <taxon>Nostocales</taxon>
        <taxon>Nostocaceae</taxon>
        <taxon>Anabaena</taxon>
    </lineage>
</organism>
<accession>A0A926WGW6</accession>
<dbReference type="Proteomes" id="UP000662185">
    <property type="component" value="Unassembled WGS sequence"/>
</dbReference>
<dbReference type="EMBL" id="JACJQU010000006">
    <property type="protein sequence ID" value="MBD2294258.1"/>
    <property type="molecule type" value="Genomic_DNA"/>
</dbReference>
<dbReference type="RefSeq" id="WP_190560489.1">
    <property type="nucleotide sequence ID" value="NZ_JACJQU010000006.1"/>
</dbReference>
<name>A0A926WGW6_9NOST</name>
<evidence type="ECO:0000313" key="2">
    <source>
        <dbReference type="EMBL" id="MBD2294258.1"/>
    </source>
</evidence>